<comment type="caution">
    <text evidence="5">The sequence shown here is derived from an EMBL/GenBank/DDBJ whole genome shotgun (WGS) entry which is preliminary data.</text>
</comment>
<dbReference type="Gene3D" id="2.120.10.70">
    <property type="entry name" value="Fucose-specific lectin"/>
    <property type="match status" value="2"/>
</dbReference>
<evidence type="ECO:0000313" key="6">
    <source>
        <dbReference type="Proteomes" id="UP000823521"/>
    </source>
</evidence>
<reference evidence="5 6" key="1">
    <citation type="submission" date="2019-12" db="EMBL/GenBank/DDBJ databases">
        <title>Whole genome sequencing of endophytic Actinobacterium Micromonospora sp. MPMI6T.</title>
        <authorList>
            <person name="Evv R."/>
            <person name="Podile A.R."/>
        </authorList>
    </citation>
    <scope>NUCLEOTIDE SEQUENCE [LARGE SCALE GENOMIC DNA]</scope>
    <source>
        <strain evidence="5 6">MPMI6</strain>
    </source>
</reference>
<proteinExistence type="predicted"/>
<dbReference type="EMBL" id="WVUH01000488">
    <property type="protein sequence ID" value="MBO4210460.1"/>
    <property type="molecule type" value="Genomic_DNA"/>
</dbReference>
<keyword evidence="2" id="KW-1015">Disulfide bond</keyword>
<keyword evidence="6" id="KW-1185">Reference proteome</keyword>
<evidence type="ECO:0000259" key="4">
    <source>
        <dbReference type="SMART" id="SM00560"/>
    </source>
</evidence>
<accession>A0ABS3W0Y5</accession>
<keyword evidence="1" id="KW-0732">Signal</keyword>
<feature type="region of interest" description="Disordered" evidence="3">
    <location>
        <begin position="1"/>
        <end position="80"/>
    </location>
</feature>
<dbReference type="Gene3D" id="2.60.120.200">
    <property type="match status" value="2"/>
</dbReference>
<dbReference type="SMART" id="SM00560">
    <property type="entry name" value="LamGL"/>
    <property type="match status" value="1"/>
</dbReference>
<dbReference type="InterPro" id="IPR006558">
    <property type="entry name" value="LamG-like"/>
</dbReference>
<dbReference type="InterPro" id="IPR013320">
    <property type="entry name" value="ConA-like_dom_sf"/>
</dbReference>
<organism evidence="5 6">
    <name type="scientific">Micromonospora echinofusca</name>
    <dbReference type="NCBI Taxonomy" id="47858"/>
    <lineage>
        <taxon>Bacteria</taxon>
        <taxon>Bacillati</taxon>
        <taxon>Actinomycetota</taxon>
        <taxon>Actinomycetes</taxon>
        <taxon>Micromonosporales</taxon>
        <taxon>Micromonosporaceae</taxon>
        <taxon>Micromonospora</taxon>
    </lineage>
</organism>
<dbReference type="Pfam" id="PF13385">
    <property type="entry name" value="Laminin_G_3"/>
    <property type="match status" value="2"/>
</dbReference>
<feature type="region of interest" description="Disordered" evidence="3">
    <location>
        <begin position="437"/>
        <end position="458"/>
    </location>
</feature>
<dbReference type="SUPFAM" id="SSF89372">
    <property type="entry name" value="Fucose-specific lectin"/>
    <property type="match status" value="2"/>
</dbReference>
<feature type="compositionally biased region" description="Pro residues" evidence="3">
    <location>
        <begin position="26"/>
        <end position="39"/>
    </location>
</feature>
<feature type="non-terminal residue" evidence="5">
    <location>
        <position position="1"/>
    </location>
</feature>
<dbReference type="PANTHER" id="PTHR46943">
    <property type="entry name" value="PENTRAXIN-RELATED PROTEIN PTX3"/>
    <property type="match status" value="1"/>
</dbReference>
<dbReference type="InterPro" id="IPR042837">
    <property type="entry name" value="PTX3"/>
</dbReference>
<dbReference type="SUPFAM" id="SSF49899">
    <property type="entry name" value="Concanavalin A-like lectins/glucanases"/>
    <property type="match status" value="2"/>
</dbReference>
<feature type="domain" description="LamG-like jellyroll fold" evidence="4">
    <location>
        <begin position="606"/>
        <end position="746"/>
    </location>
</feature>
<dbReference type="Proteomes" id="UP000823521">
    <property type="component" value="Unassembled WGS sequence"/>
</dbReference>
<dbReference type="PANTHER" id="PTHR46943:SF1">
    <property type="entry name" value="PENTRAXIN-RELATED PROTEIN PTX3"/>
    <property type="match status" value="1"/>
</dbReference>
<feature type="non-terminal residue" evidence="5">
    <location>
        <position position="1389"/>
    </location>
</feature>
<evidence type="ECO:0000313" key="5">
    <source>
        <dbReference type="EMBL" id="MBO4210460.1"/>
    </source>
</evidence>
<sequence>TQQAVDPSTGAVIFEAPKAVMWDSTPTPPEEPPTSPSPSPSALGTQRAGEVGVTDTGEDGPVPPPVTEATDGGPGDASKISTVPVAATADALTLTPDATMLAAADTTFPVYIDPMYRTPRSSANLMVSSTGYEAYNFKSDQGVGRCPTGLPSSGSSCGSPHKKRLFYRVPTGWLAGKQIISAEMHVREVWSASGSKRPVDVYLTKAFGANSTWNSTADNWLRRLDRRNVAKGWSGCADTTCPAGDVVFNVTSGVREAANKGWRDITLGLRAADEGDQLGWKRFDPWAWVRVHYNVPPSQPRRDQLWTEPGGACAPPDNPTRFNISQPTLNAKNLTDRDTYARSAEKLRAQFVVAWTDSGGTARSWTYLTPAKHAATSTTNNRFSVRVPAGKIPANTVVRWHVRAHDGYAWGPWSSDGAATACYFVYDTVAPPLPQISSNVPEGYQEEDPANPSQLHQDGLGRYGRFTLTLDPSATRFAYDVNREPTPAMLRNRTAGTSTETIYVLPRVAGSNTLYVRVADASGNFSKGSATFTFKVAAGRAPKAHWKFNDAAGTTRLTDSAGGRYPGLVSGSLQLGQPGARGTAATFNGTTTEVTANGTPVLDLTKSFSVSAWAKLSSSVAANVTVVSQDSAYHSGFFLKYSKTANRWQFARNTADADSSTHVTATATEAVPLDEWVHLVGVYDSVARQLQIHVNGRPGTPAAFTTPWQANGATVVGRSRWKGNITDRFPGKIDDVRVYDRIVSVDEAAALSKDMLTVTHVWHLNQNGDDSGEGVRKAVRLNGTAKYTAESVVTPGTVGGAVGSLVLPGGAANYAAIDSAVLDPRESFTVSAYVQTDGVPTTSMNLLSLTGANTSALVVRYDAAKSRYVLQVRGTDSASDTGATVEHSAFHTGFGDWDHIAVVHNAREQVIELWVNGVLESAAESVSKSFLHGRKPFGPITSVRLGTGPAGAANWVGMVDDLWITRGPADKAVIQALALPTEVSALSEDALNDNNVGDGASRPAGEEAENVFFTLNEGQVVGTHWAGDDALNESARTWYELNPNLRAAAGAPVSHVTDGPARQLFTTAADGRVISTRWDPAVTTNGGWRDWSELNPNLRAAAGATVTATTTGPAPVQVFTTTDDGRVVSTFWDPAVTTNGGWHGWFEVNPGLRAAAGTPVQVTTTGPYRLQLFTTATDGRVVSTWWDPAVTTNGGWRDWFEVNPGLRAAAGTPVQVTTTGPYRLQLFTTATDGRVVSTWWDPAVTTNGGWHGWFEVNPGLRAAAGTPVQVTTTGPYRLQLFTTATDGRVVSTWWDPAVTTNGGWHGWFEVNPGLRAAAGTPVQVTTTGPYRLQLFTTATDGRVVSTWWDPAVTTNGGWHGWFEVNPGLRAAAGTPVQVTTTGPYRLQLF</sequence>
<gene>
    <name evidence="5" type="ORF">GSF22_31365</name>
</gene>
<evidence type="ECO:0000256" key="2">
    <source>
        <dbReference type="ARBA" id="ARBA00023157"/>
    </source>
</evidence>
<evidence type="ECO:0000256" key="3">
    <source>
        <dbReference type="SAM" id="MobiDB-lite"/>
    </source>
</evidence>
<dbReference type="RefSeq" id="WP_208817549.1">
    <property type="nucleotide sequence ID" value="NZ_WVUH01000488.1"/>
</dbReference>
<name>A0ABS3W0Y5_MICEH</name>
<evidence type="ECO:0000256" key="1">
    <source>
        <dbReference type="ARBA" id="ARBA00022729"/>
    </source>
</evidence>
<protein>
    <recommendedName>
        <fullName evidence="4">LamG-like jellyroll fold domain-containing protein</fullName>
    </recommendedName>
</protein>